<feature type="transmembrane region" description="Helical" evidence="10">
    <location>
        <begin position="412"/>
        <end position="432"/>
    </location>
</feature>
<dbReference type="PANTHER" id="PTHR10924:SF4">
    <property type="entry name" value="GH15861P"/>
    <property type="match status" value="1"/>
</dbReference>
<dbReference type="AlphaFoldDB" id="A0A6F9DDM1"/>
<dbReference type="GO" id="GO:0016020">
    <property type="term" value="C:membrane"/>
    <property type="evidence" value="ECO:0007669"/>
    <property type="project" value="UniProtKB-SubCell"/>
</dbReference>
<organism evidence="12">
    <name type="scientific">Phallusia mammillata</name>
    <dbReference type="NCBI Taxonomy" id="59560"/>
    <lineage>
        <taxon>Eukaryota</taxon>
        <taxon>Metazoa</taxon>
        <taxon>Chordata</taxon>
        <taxon>Tunicata</taxon>
        <taxon>Ascidiacea</taxon>
        <taxon>Phlebobranchia</taxon>
        <taxon>Ascidiidae</taxon>
        <taxon>Phallusia</taxon>
    </lineage>
</organism>
<dbReference type="PANTHER" id="PTHR10924">
    <property type="entry name" value="MAJOR FACILITATOR SUPERFAMILY PROTEIN-RELATED"/>
    <property type="match status" value="1"/>
</dbReference>
<evidence type="ECO:0000256" key="1">
    <source>
        <dbReference type="ARBA" id="ARBA00004141"/>
    </source>
</evidence>
<feature type="transmembrane region" description="Helical" evidence="10">
    <location>
        <begin position="96"/>
        <end position="114"/>
    </location>
</feature>
<evidence type="ECO:0000256" key="3">
    <source>
        <dbReference type="ARBA" id="ARBA00022692"/>
    </source>
</evidence>
<evidence type="ECO:0000256" key="6">
    <source>
        <dbReference type="ARBA" id="ARBA00035075"/>
    </source>
</evidence>
<evidence type="ECO:0000256" key="8">
    <source>
        <dbReference type="ARBA" id="ARBA00045087"/>
    </source>
</evidence>
<protein>
    <submittedName>
        <fullName evidence="12">Feline leukemia virus subgroup C receptor-related protein 2-like</fullName>
    </submittedName>
</protein>
<dbReference type="Pfam" id="PF07690">
    <property type="entry name" value="MFS_1"/>
    <property type="match status" value="1"/>
</dbReference>
<feature type="transmembrane region" description="Helical" evidence="10">
    <location>
        <begin position="120"/>
        <end position="143"/>
    </location>
</feature>
<dbReference type="FunFam" id="1.20.1250.20:FF:000101">
    <property type="entry name" value="feline leukemia virus subgroup C receptor-related protein 2"/>
    <property type="match status" value="1"/>
</dbReference>
<dbReference type="PROSITE" id="PS50850">
    <property type="entry name" value="MFS"/>
    <property type="match status" value="1"/>
</dbReference>
<comment type="catalytic activity">
    <reaction evidence="6">
        <text>heme b(in) = heme b(out)</text>
        <dbReference type="Rhea" id="RHEA:75443"/>
        <dbReference type="ChEBI" id="CHEBI:60344"/>
    </reaction>
</comment>
<dbReference type="Gene3D" id="1.20.1250.20">
    <property type="entry name" value="MFS general substrate transporter like domains"/>
    <property type="match status" value="2"/>
</dbReference>
<dbReference type="InterPro" id="IPR036259">
    <property type="entry name" value="MFS_trans_sf"/>
</dbReference>
<dbReference type="CDD" id="cd17398">
    <property type="entry name" value="MFS_FLVCR_like"/>
    <property type="match status" value="1"/>
</dbReference>
<proteinExistence type="evidence at transcript level"/>
<feature type="transmembrane region" description="Helical" evidence="10">
    <location>
        <begin position="324"/>
        <end position="341"/>
    </location>
</feature>
<accession>A0A6F9DDM1</accession>
<dbReference type="GO" id="GO:0015232">
    <property type="term" value="F:heme transmembrane transporter activity"/>
    <property type="evidence" value="ECO:0007669"/>
    <property type="project" value="TreeGrafter"/>
</dbReference>
<keyword evidence="5 10" id="KW-0472">Membrane</keyword>
<feature type="transmembrane region" description="Helical" evidence="10">
    <location>
        <begin position="196"/>
        <end position="216"/>
    </location>
</feature>
<comment type="catalytic activity">
    <reaction evidence="7">
        <text>choline(out) = choline(in)</text>
        <dbReference type="Rhea" id="RHEA:32751"/>
        <dbReference type="ChEBI" id="CHEBI:15354"/>
    </reaction>
</comment>
<evidence type="ECO:0000256" key="10">
    <source>
        <dbReference type="SAM" id="Phobius"/>
    </source>
</evidence>
<evidence type="ECO:0000256" key="9">
    <source>
        <dbReference type="ARBA" id="ARBA00046338"/>
    </source>
</evidence>
<comment type="subcellular location">
    <subcellularLocation>
        <location evidence="1">Membrane</location>
        <topology evidence="1">Multi-pass membrane protein</topology>
    </subcellularLocation>
</comment>
<dbReference type="InterPro" id="IPR020846">
    <property type="entry name" value="MFS_dom"/>
</dbReference>
<dbReference type="SUPFAM" id="SSF103473">
    <property type="entry name" value="MFS general substrate transporter"/>
    <property type="match status" value="1"/>
</dbReference>
<feature type="transmembrane region" description="Helical" evidence="10">
    <location>
        <begin position="292"/>
        <end position="312"/>
    </location>
</feature>
<feature type="transmembrane region" description="Helical" evidence="10">
    <location>
        <begin position="69"/>
        <end position="89"/>
    </location>
</feature>
<dbReference type="GO" id="GO:0097037">
    <property type="term" value="P:heme export"/>
    <property type="evidence" value="ECO:0007669"/>
    <property type="project" value="TreeGrafter"/>
</dbReference>
<dbReference type="GO" id="GO:0020037">
    <property type="term" value="F:heme binding"/>
    <property type="evidence" value="ECO:0007669"/>
    <property type="project" value="TreeGrafter"/>
</dbReference>
<comment type="similarity">
    <text evidence="9">Belongs to the major facilitator superfamily. Feline leukemia virus subgroup C receptor (TC 2.A.1.28.1) family.</text>
</comment>
<feature type="transmembrane region" description="Helical" evidence="10">
    <location>
        <begin position="249"/>
        <end position="272"/>
    </location>
</feature>
<feature type="domain" description="Major facilitator superfamily (MFS) profile" evidence="11">
    <location>
        <begin position="28"/>
        <end position="437"/>
    </location>
</feature>
<dbReference type="InterPro" id="IPR011701">
    <property type="entry name" value="MFS"/>
</dbReference>
<name>A0A6F9DDM1_9ASCI</name>
<sequence length="459" mass="50094">MDSEAKAGVLYSSSEVVCQPATKLYTRRWFILALFCLYSGTNAFQWIQYSIISNIITRFYGVEITTTDWLSMVYMLVYIPLIFPATWLLDTRGFRVVAILGSSLNALGALIKIASAEPHLFAVTMLGQTVCSIAQVFILGMPSKVAATWFGPKEVSTACAIAVFGNQLGVAIGFLLPPQIVPDVDDLEVVAVNLRYMFIGTAAVTTVLAILVIIFFKKQPPIAPSLAQANFLTRQDAKEESYLQSIKKLVFRVPSFLLIITYGINTGSFYAISTLLNQEILDSYPDKIVDAGQIGLSMVVVGVVGSIVWGIWLDRTRTYKKTTVAVYILTLISMGLYTATLNLGQLWIVYVSSSLLGFTMTGYLPIGFEFAAEITYPISEGSSSGLLNASAQTFGIVFTLCMGQLIPAVSVLGANIFLCGALLIGAIVTVTISEDLRRQRENQRLFDQIKTEIVGNPST</sequence>
<feature type="transmembrane region" description="Helical" evidence="10">
    <location>
        <begin position="155"/>
        <end position="176"/>
    </location>
</feature>
<dbReference type="InterPro" id="IPR049680">
    <property type="entry name" value="FLVCR1-2_SLC49-like"/>
</dbReference>
<gene>
    <name evidence="12" type="primary">Flvcr2-002</name>
</gene>
<evidence type="ECO:0000256" key="7">
    <source>
        <dbReference type="ARBA" id="ARBA00036811"/>
    </source>
</evidence>
<evidence type="ECO:0000256" key="2">
    <source>
        <dbReference type="ARBA" id="ARBA00022448"/>
    </source>
</evidence>
<keyword evidence="4 10" id="KW-1133">Transmembrane helix</keyword>
<reference evidence="12" key="1">
    <citation type="submission" date="2020-04" db="EMBL/GenBank/DDBJ databases">
        <authorList>
            <person name="Neveu A P."/>
        </authorList>
    </citation>
    <scope>NUCLEOTIDE SEQUENCE</scope>
    <source>
        <tissue evidence="12">Whole embryo</tissue>
    </source>
</reference>
<evidence type="ECO:0000259" key="11">
    <source>
        <dbReference type="PROSITE" id="PS50850"/>
    </source>
</evidence>
<feature type="transmembrane region" description="Helical" evidence="10">
    <location>
        <begin position="29"/>
        <end position="49"/>
    </location>
</feature>
<dbReference type="EMBL" id="LR785216">
    <property type="protein sequence ID" value="CAB3246492.1"/>
    <property type="molecule type" value="mRNA"/>
</dbReference>
<evidence type="ECO:0000256" key="4">
    <source>
        <dbReference type="ARBA" id="ARBA00022989"/>
    </source>
</evidence>
<dbReference type="FunFam" id="1.20.1250.20:FF:000092">
    <property type="entry name" value="Feline leukemia virus subgroup C receptor-related protein 2 isoform 1"/>
    <property type="match status" value="1"/>
</dbReference>
<comment type="catalytic activity">
    <reaction evidence="8">
        <text>ethanolamine(in) = ethanolamine(out)</text>
        <dbReference type="Rhea" id="RHEA:32747"/>
        <dbReference type="ChEBI" id="CHEBI:57603"/>
    </reaction>
</comment>
<evidence type="ECO:0000256" key="5">
    <source>
        <dbReference type="ARBA" id="ARBA00023136"/>
    </source>
</evidence>
<keyword evidence="12" id="KW-0675">Receptor</keyword>
<keyword evidence="3 10" id="KW-0812">Transmembrane</keyword>
<evidence type="ECO:0000313" key="12">
    <source>
        <dbReference type="EMBL" id="CAB3246492.1"/>
    </source>
</evidence>
<keyword evidence="2" id="KW-0813">Transport</keyword>
<dbReference type="GO" id="GO:0015220">
    <property type="term" value="F:choline transmembrane transporter activity"/>
    <property type="evidence" value="ECO:0007669"/>
    <property type="project" value="UniProtKB-ARBA"/>
</dbReference>